<evidence type="ECO:0000256" key="2">
    <source>
        <dbReference type="ARBA" id="ARBA00022448"/>
    </source>
</evidence>
<dbReference type="RefSeq" id="WP_117446849.1">
    <property type="nucleotide sequence ID" value="NZ_CALCIP010000047.1"/>
</dbReference>
<feature type="transmembrane region" description="Helical" evidence="9">
    <location>
        <begin position="7"/>
        <end position="27"/>
    </location>
</feature>
<keyword evidence="4" id="KW-1003">Cell membrane</keyword>
<dbReference type="EMBL" id="QUSK01000022">
    <property type="protein sequence ID" value="RGD74779.1"/>
    <property type="molecule type" value="Genomic_DNA"/>
</dbReference>
<feature type="transmembrane region" description="Helical" evidence="9">
    <location>
        <begin position="367"/>
        <end position="385"/>
    </location>
</feature>
<dbReference type="GO" id="GO:0015297">
    <property type="term" value="F:antiporter activity"/>
    <property type="evidence" value="ECO:0007669"/>
    <property type="project" value="UniProtKB-KW"/>
</dbReference>
<feature type="transmembrane region" description="Helical" evidence="9">
    <location>
        <begin position="250"/>
        <end position="268"/>
    </location>
</feature>
<feature type="transmembrane region" description="Helical" evidence="9">
    <location>
        <begin position="226"/>
        <end position="243"/>
    </location>
</feature>
<feature type="transmembrane region" description="Helical" evidence="9">
    <location>
        <begin position="100"/>
        <end position="124"/>
    </location>
</feature>
<dbReference type="PANTHER" id="PTHR33451:SF5">
    <property type="entry name" value="NA+_H+ ANTIPORTER"/>
    <property type="match status" value="1"/>
</dbReference>
<feature type="transmembrane region" description="Helical" evidence="9">
    <location>
        <begin position="288"/>
        <end position="311"/>
    </location>
</feature>
<name>A0A3E3E0T1_9FIRM</name>
<sequence>MNKKGSIFGLLPLIIFLVLYMGTGLGTGSFDNMPLMIGIAIASGVALMLSKKDKKISFDEKVDLYCKGGGEQTLILMVLIFLLAGAFGGVARAMGAADSIINFGLSILPSSLLLPGIFLIGCLLSFSMGTSMGTVATLMPIAISLSNATGINICLISGAVVGGAMFGDNLSFISDTTIAATRTQEVSMKTKFYANILMVLPAVIITCILLGFAASGSTQLTDIGSYSFINILPYILVIVLSLLGMNVIQVMTIGILSGIVIGCFNGSFNLVESLTVIHDGAVGMEDMALIAILVGGLVEVMKHFGGIDYLLGALTKNVKSSKGGELAIAALVSLLDIATTNNTISIIAAGPIARDIADKYGIARARVASILDLFSSAFNGLLPYAGQLLVAGGMAGVTPMSIMPYVWYCMLMIVCAIIFIIIGFPKLKMFDTETDNIHKEHDIVIEEMKA</sequence>
<feature type="transmembrane region" description="Helical" evidence="9">
    <location>
        <begin position="74"/>
        <end position="94"/>
    </location>
</feature>
<feature type="transmembrane region" description="Helical" evidence="9">
    <location>
        <begin position="405"/>
        <end position="424"/>
    </location>
</feature>
<dbReference type="PANTHER" id="PTHR33451">
    <property type="entry name" value="MALATE-2H(+)/NA(+)-LACTATE ANTIPORTER"/>
    <property type="match status" value="1"/>
</dbReference>
<dbReference type="GO" id="GO:0005886">
    <property type="term" value="C:plasma membrane"/>
    <property type="evidence" value="ECO:0007669"/>
    <property type="project" value="UniProtKB-SubCell"/>
</dbReference>
<dbReference type="Pfam" id="PF03553">
    <property type="entry name" value="Na_H_antiporter"/>
    <property type="match status" value="2"/>
</dbReference>
<feature type="transmembrane region" description="Helical" evidence="9">
    <location>
        <begin position="33"/>
        <end position="50"/>
    </location>
</feature>
<evidence type="ECO:0000256" key="3">
    <source>
        <dbReference type="ARBA" id="ARBA00022449"/>
    </source>
</evidence>
<evidence type="ECO:0000256" key="7">
    <source>
        <dbReference type="ARBA" id="ARBA00023136"/>
    </source>
</evidence>
<gene>
    <name evidence="11" type="ORF">DXC78_09740</name>
</gene>
<evidence type="ECO:0000259" key="10">
    <source>
        <dbReference type="Pfam" id="PF03553"/>
    </source>
</evidence>
<dbReference type="InterPro" id="IPR018461">
    <property type="entry name" value="Na/H_Antiport_NhaC-like_C"/>
</dbReference>
<reference evidence="11 12" key="1">
    <citation type="submission" date="2018-08" db="EMBL/GenBank/DDBJ databases">
        <title>A genome reference for cultivated species of the human gut microbiota.</title>
        <authorList>
            <person name="Zou Y."/>
            <person name="Xue W."/>
            <person name="Luo G."/>
        </authorList>
    </citation>
    <scope>NUCLEOTIDE SEQUENCE [LARGE SCALE GENOMIC DNA]</scope>
    <source>
        <strain evidence="11 12">TF08-11</strain>
    </source>
</reference>
<comment type="similarity">
    <text evidence="8">Belongs to the NhaC Na(+)/H(+) (TC 2.A.35) antiporter family.</text>
</comment>
<keyword evidence="3" id="KW-0050">Antiport</keyword>
<evidence type="ECO:0000313" key="12">
    <source>
        <dbReference type="Proteomes" id="UP000260721"/>
    </source>
</evidence>
<feature type="domain" description="Na+/H+ antiporter NhaC-like C-terminal" evidence="10">
    <location>
        <begin position="48"/>
        <end position="211"/>
    </location>
</feature>
<keyword evidence="7 9" id="KW-0472">Membrane</keyword>
<protein>
    <submittedName>
        <fullName evidence="11">Na+/H+ antiporter NhaC family protein</fullName>
    </submittedName>
</protein>
<keyword evidence="2" id="KW-0813">Transport</keyword>
<proteinExistence type="inferred from homology"/>
<evidence type="ECO:0000256" key="8">
    <source>
        <dbReference type="ARBA" id="ARBA00038435"/>
    </source>
</evidence>
<feature type="domain" description="Na+/H+ antiporter NhaC-like C-terminal" evidence="10">
    <location>
        <begin position="227"/>
        <end position="424"/>
    </location>
</feature>
<dbReference type="InterPro" id="IPR052180">
    <property type="entry name" value="NhaC_Na-H+_Antiporter"/>
</dbReference>
<comment type="caution">
    <text evidence="11">The sequence shown here is derived from an EMBL/GenBank/DDBJ whole genome shotgun (WGS) entry which is preliminary data.</text>
</comment>
<keyword evidence="5 9" id="KW-0812">Transmembrane</keyword>
<dbReference type="AlphaFoldDB" id="A0A3E3E0T1"/>
<accession>A0A3E3E0T1</accession>
<evidence type="ECO:0000256" key="4">
    <source>
        <dbReference type="ARBA" id="ARBA00022475"/>
    </source>
</evidence>
<comment type="subcellular location">
    <subcellularLocation>
        <location evidence="1">Cell membrane</location>
        <topology evidence="1">Multi-pass membrane protein</topology>
    </subcellularLocation>
</comment>
<evidence type="ECO:0000256" key="9">
    <source>
        <dbReference type="SAM" id="Phobius"/>
    </source>
</evidence>
<evidence type="ECO:0000313" key="11">
    <source>
        <dbReference type="EMBL" id="RGD74779.1"/>
    </source>
</evidence>
<dbReference type="Proteomes" id="UP000260721">
    <property type="component" value="Unassembled WGS sequence"/>
</dbReference>
<evidence type="ECO:0000256" key="1">
    <source>
        <dbReference type="ARBA" id="ARBA00004651"/>
    </source>
</evidence>
<organism evidence="11 12">
    <name type="scientific">Faecalicoccus pleomorphus</name>
    <dbReference type="NCBI Taxonomy" id="1323"/>
    <lineage>
        <taxon>Bacteria</taxon>
        <taxon>Bacillati</taxon>
        <taxon>Bacillota</taxon>
        <taxon>Erysipelotrichia</taxon>
        <taxon>Erysipelotrichales</taxon>
        <taxon>Erysipelotrichaceae</taxon>
        <taxon>Faecalicoccus</taxon>
    </lineage>
</organism>
<evidence type="ECO:0000256" key="6">
    <source>
        <dbReference type="ARBA" id="ARBA00022989"/>
    </source>
</evidence>
<evidence type="ECO:0000256" key="5">
    <source>
        <dbReference type="ARBA" id="ARBA00022692"/>
    </source>
</evidence>
<keyword evidence="6 9" id="KW-1133">Transmembrane helix</keyword>
<feature type="transmembrane region" description="Helical" evidence="9">
    <location>
        <begin position="192"/>
        <end position="214"/>
    </location>
</feature>